<feature type="transmembrane region" description="Helical" evidence="8">
    <location>
        <begin position="36"/>
        <end position="59"/>
    </location>
</feature>
<dbReference type="Gene3D" id="1.10.3470.10">
    <property type="entry name" value="ABC transporter involved in vitamin B12 uptake, BtuC"/>
    <property type="match status" value="1"/>
</dbReference>
<dbReference type="InterPro" id="IPR037294">
    <property type="entry name" value="ABC_BtuC-like"/>
</dbReference>
<dbReference type="PANTHER" id="PTHR30472:SF24">
    <property type="entry name" value="FERRIC ENTEROBACTIN TRANSPORT SYSTEM PERMEASE PROTEIN FEPG"/>
    <property type="match status" value="1"/>
</dbReference>
<dbReference type="GO" id="GO:0005886">
    <property type="term" value="C:plasma membrane"/>
    <property type="evidence" value="ECO:0007669"/>
    <property type="project" value="UniProtKB-SubCell"/>
</dbReference>
<evidence type="ECO:0000313" key="10">
    <source>
        <dbReference type="Proteomes" id="UP000271683"/>
    </source>
</evidence>
<feature type="transmembrane region" description="Helical" evidence="8">
    <location>
        <begin position="177"/>
        <end position="199"/>
    </location>
</feature>
<dbReference type="SUPFAM" id="SSF81345">
    <property type="entry name" value="ABC transporter involved in vitamin B12 uptake, BtuC"/>
    <property type="match status" value="1"/>
</dbReference>
<dbReference type="AlphaFoldDB" id="A0A3N1GU52"/>
<evidence type="ECO:0000256" key="8">
    <source>
        <dbReference type="SAM" id="Phobius"/>
    </source>
</evidence>
<feature type="transmembrane region" description="Helical" evidence="8">
    <location>
        <begin position="151"/>
        <end position="170"/>
    </location>
</feature>
<feature type="transmembrane region" description="Helical" evidence="8">
    <location>
        <begin position="125"/>
        <end position="145"/>
    </location>
</feature>
<reference evidence="9 10" key="1">
    <citation type="submission" date="2018-11" db="EMBL/GenBank/DDBJ databases">
        <title>Sequencing the genomes of 1000 actinobacteria strains.</title>
        <authorList>
            <person name="Klenk H.-P."/>
        </authorList>
    </citation>
    <scope>NUCLEOTIDE SEQUENCE [LARGE SCALE GENOMIC DNA]</scope>
    <source>
        <strain evidence="9 10">DSM 43634</strain>
    </source>
</reference>
<keyword evidence="5 8" id="KW-0812">Transmembrane</keyword>
<feature type="transmembrane region" description="Helical" evidence="8">
    <location>
        <begin position="268"/>
        <end position="294"/>
    </location>
</feature>
<keyword evidence="3" id="KW-0813">Transport</keyword>
<evidence type="ECO:0000256" key="6">
    <source>
        <dbReference type="ARBA" id="ARBA00022989"/>
    </source>
</evidence>
<feature type="transmembrane region" description="Helical" evidence="8">
    <location>
        <begin position="306"/>
        <end position="324"/>
    </location>
</feature>
<dbReference type="GO" id="GO:0022857">
    <property type="term" value="F:transmembrane transporter activity"/>
    <property type="evidence" value="ECO:0007669"/>
    <property type="project" value="InterPro"/>
</dbReference>
<dbReference type="EMBL" id="RJKL01000001">
    <property type="protein sequence ID" value="ROP33803.1"/>
    <property type="molecule type" value="Genomic_DNA"/>
</dbReference>
<evidence type="ECO:0000313" key="9">
    <source>
        <dbReference type="EMBL" id="ROP33803.1"/>
    </source>
</evidence>
<comment type="similarity">
    <text evidence="2">Belongs to the binding-protein-dependent transport system permease family. FecCD subfamily.</text>
</comment>
<gene>
    <name evidence="9" type="ORF">EDD30_6845</name>
</gene>
<keyword evidence="7 8" id="KW-0472">Membrane</keyword>
<comment type="subcellular location">
    <subcellularLocation>
        <location evidence="1">Cell membrane</location>
        <topology evidence="1">Multi-pass membrane protein</topology>
    </subcellularLocation>
</comment>
<evidence type="ECO:0000256" key="1">
    <source>
        <dbReference type="ARBA" id="ARBA00004651"/>
    </source>
</evidence>
<sequence>MNPPGVTAPVVDDARSARVVSGYVLRDRRDRISMRVSLRPVLVAACMIAALAGVAVATITTGDYPISALDAVRTLVGAGDPASEFIVTTLRLPRLVTGIVVGVALGVSGAITQSLSRNPLASPDIIGLTSGAATGAILVVVVLHGSMIDTALGAVAGAAVTSALVYLLAFKNGVQGFRLILVGIGVSAMILSVNSYLIARASWQDAIAAQAWLVGGLNGRGWEHAEPVLAATALLLPVALYQARRLSLLEMGDAAATALGVPVERSRLLLIAASVLLAGVATAAAGPIAFLALVAPQLAQRLTRSAGPGLLAAGLMGALLLTTSDLAVQRLFGPTQLPVGIATAGIGGSYLAWLLAHQWRRGPR</sequence>
<dbReference type="CDD" id="cd06550">
    <property type="entry name" value="TM_ABC_iron-siderophores_like"/>
    <property type="match status" value="1"/>
</dbReference>
<dbReference type="Proteomes" id="UP000271683">
    <property type="component" value="Unassembled WGS sequence"/>
</dbReference>
<evidence type="ECO:0000256" key="3">
    <source>
        <dbReference type="ARBA" id="ARBA00022448"/>
    </source>
</evidence>
<dbReference type="InterPro" id="IPR000522">
    <property type="entry name" value="ABC_transptr_permease_BtuC"/>
</dbReference>
<dbReference type="GO" id="GO:0033214">
    <property type="term" value="P:siderophore-iron import into cell"/>
    <property type="evidence" value="ECO:0007669"/>
    <property type="project" value="TreeGrafter"/>
</dbReference>
<comment type="caution">
    <text evidence="9">The sequence shown here is derived from an EMBL/GenBank/DDBJ whole genome shotgun (WGS) entry which is preliminary data.</text>
</comment>
<protein>
    <submittedName>
        <fullName evidence="9">Iron complex transport system permease protein</fullName>
    </submittedName>
</protein>
<dbReference type="PANTHER" id="PTHR30472">
    <property type="entry name" value="FERRIC ENTEROBACTIN TRANSPORT SYSTEM PERMEASE PROTEIN"/>
    <property type="match status" value="1"/>
</dbReference>
<feature type="transmembrane region" description="Helical" evidence="8">
    <location>
        <begin position="95"/>
        <end position="113"/>
    </location>
</feature>
<evidence type="ECO:0000256" key="7">
    <source>
        <dbReference type="ARBA" id="ARBA00023136"/>
    </source>
</evidence>
<dbReference type="Pfam" id="PF01032">
    <property type="entry name" value="FecCD"/>
    <property type="match status" value="1"/>
</dbReference>
<keyword evidence="6 8" id="KW-1133">Transmembrane helix</keyword>
<evidence type="ECO:0000256" key="5">
    <source>
        <dbReference type="ARBA" id="ARBA00022692"/>
    </source>
</evidence>
<evidence type="ECO:0000256" key="2">
    <source>
        <dbReference type="ARBA" id="ARBA00007935"/>
    </source>
</evidence>
<feature type="transmembrane region" description="Helical" evidence="8">
    <location>
        <begin position="336"/>
        <end position="356"/>
    </location>
</feature>
<organism evidence="9 10">
    <name type="scientific">Couchioplanes caeruleus</name>
    <dbReference type="NCBI Taxonomy" id="56438"/>
    <lineage>
        <taxon>Bacteria</taxon>
        <taxon>Bacillati</taxon>
        <taxon>Actinomycetota</taxon>
        <taxon>Actinomycetes</taxon>
        <taxon>Micromonosporales</taxon>
        <taxon>Micromonosporaceae</taxon>
        <taxon>Couchioplanes</taxon>
    </lineage>
</organism>
<accession>A0A3N1GU52</accession>
<name>A0A3N1GU52_9ACTN</name>
<evidence type="ECO:0000256" key="4">
    <source>
        <dbReference type="ARBA" id="ARBA00022475"/>
    </source>
</evidence>
<proteinExistence type="inferred from homology"/>
<keyword evidence="4" id="KW-1003">Cell membrane</keyword>